<evidence type="ECO:0000313" key="3">
    <source>
        <dbReference type="Proteomes" id="UP001155182"/>
    </source>
</evidence>
<dbReference type="AlphaFoldDB" id="A0A9X2JCP3"/>
<keyword evidence="1" id="KW-0812">Transmembrane</keyword>
<keyword evidence="1" id="KW-0472">Membrane</keyword>
<feature type="transmembrane region" description="Helical" evidence="1">
    <location>
        <begin position="37"/>
        <end position="56"/>
    </location>
</feature>
<evidence type="ECO:0000313" key="2">
    <source>
        <dbReference type="EMBL" id="MCO4292015.1"/>
    </source>
</evidence>
<reference evidence="2" key="1">
    <citation type="submission" date="2022-06" db="EMBL/GenBank/DDBJ databases">
        <title>Solitalea sp. MAHUQ-68 isolated from rhizospheric soil.</title>
        <authorList>
            <person name="Huq M.A."/>
        </authorList>
    </citation>
    <scope>NUCLEOTIDE SEQUENCE</scope>
    <source>
        <strain evidence="2">MAHUQ-68</strain>
    </source>
</reference>
<proteinExistence type="predicted"/>
<feature type="transmembrane region" description="Helical" evidence="1">
    <location>
        <begin position="157"/>
        <end position="175"/>
    </location>
</feature>
<organism evidence="2 3">
    <name type="scientific">Solitalea agri</name>
    <dbReference type="NCBI Taxonomy" id="2953739"/>
    <lineage>
        <taxon>Bacteria</taxon>
        <taxon>Pseudomonadati</taxon>
        <taxon>Bacteroidota</taxon>
        <taxon>Sphingobacteriia</taxon>
        <taxon>Sphingobacteriales</taxon>
        <taxon>Sphingobacteriaceae</taxon>
        <taxon>Solitalea</taxon>
    </lineage>
</organism>
<name>A0A9X2JCP3_9SPHI</name>
<keyword evidence="1" id="KW-1133">Transmembrane helix</keyword>
<accession>A0A9X2JCP3</accession>
<protein>
    <submittedName>
        <fullName evidence="2">Uncharacterized protein</fullName>
    </submittedName>
</protein>
<gene>
    <name evidence="2" type="ORF">NF867_03955</name>
</gene>
<feature type="transmembrane region" description="Helical" evidence="1">
    <location>
        <begin position="12"/>
        <end position="31"/>
    </location>
</feature>
<evidence type="ECO:0000256" key="1">
    <source>
        <dbReference type="SAM" id="Phobius"/>
    </source>
</evidence>
<keyword evidence="3" id="KW-1185">Reference proteome</keyword>
<dbReference type="RefSeq" id="WP_252586251.1">
    <property type="nucleotide sequence ID" value="NZ_JAMWYS010000017.1"/>
</dbReference>
<comment type="caution">
    <text evidence="2">The sequence shown here is derived from an EMBL/GenBank/DDBJ whole genome shotgun (WGS) entry which is preliminary data.</text>
</comment>
<dbReference type="Proteomes" id="UP001155182">
    <property type="component" value="Unassembled WGS sequence"/>
</dbReference>
<sequence length="177" mass="20177">MKSKIRLTQRLIAAFVLIGGLAITLLGTLFLTTVEASGASISGGILFLMIGLMCSYNSLTGCRTLKIENENIEITTYFGLSKKQYSFSEMISHNPKAFRNKFRTYPGLLIKFNDGSQYHIHEMEFLNFRDFKALITERVKGDLELQLEIWHPFTKDFLVFGIVLTTIMVFIIKVFQS</sequence>
<dbReference type="EMBL" id="JAMWYS010000017">
    <property type="protein sequence ID" value="MCO4292015.1"/>
    <property type="molecule type" value="Genomic_DNA"/>
</dbReference>